<dbReference type="EMBL" id="JAUSQZ010000001">
    <property type="protein sequence ID" value="MDP9830184.1"/>
    <property type="molecule type" value="Genomic_DNA"/>
</dbReference>
<reference evidence="1 2" key="1">
    <citation type="submission" date="2023-07" db="EMBL/GenBank/DDBJ databases">
        <title>Sequencing the genomes of 1000 actinobacteria strains.</title>
        <authorList>
            <person name="Klenk H.-P."/>
        </authorList>
    </citation>
    <scope>NUCLEOTIDE SEQUENCE [LARGE SCALE GENOMIC DNA]</scope>
    <source>
        <strain evidence="1 2">DSM 44388</strain>
    </source>
</reference>
<accession>A0ABT9PBV2</accession>
<evidence type="ECO:0000313" key="2">
    <source>
        <dbReference type="Proteomes" id="UP001235712"/>
    </source>
</evidence>
<organism evidence="1 2">
    <name type="scientific">Kineosporia succinea</name>
    <dbReference type="NCBI Taxonomy" id="84632"/>
    <lineage>
        <taxon>Bacteria</taxon>
        <taxon>Bacillati</taxon>
        <taxon>Actinomycetota</taxon>
        <taxon>Actinomycetes</taxon>
        <taxon>Kineosporiales</taxon>
        <taxon>Kineosporiaceae</taxon>
        <taxon>Kineosporia</taxon>
    </lineage>
</organism>
<gene>
    <name evidence="1" type="ORF">J2S57_005933</name>
</gene>
<protein>
    <submittedName>
        <fullName evidence="1">Uncharacterized protein</fullName>
    </submittedName>
</protein>
<evidence type="ECO:0000313" key="1">
    <source>
        <dbReference type="EMBL" id="MDP9830184.1"/>
    </source>
</evidence>
<name>A0ABT9PBV2_9ACTN</name>
<dbReference type="RefSeq" id="WP_307249114.1">
    <property type="nucleotide sequence ID" value="NZ_JAUSQZ010000001.1"/>
</dbReference>
<comment type="caution">
    <text evidence="1">The sequence shown here is derived from an EMBL/GenBank/DDBJ whole genome shotgun (WGS) entry which is preliminary data.</text>
</comment>
<dbReference type="Proteomes" id="UP001235712">
    <property type="component" value="Unassembled WGS sequence"/>
</dbReference>
<keyword evidence="2" id="KW-1185">Reference proteome</keyword>
<sequence length="84" mass="9571">MSREISHQPASSETGASALSMTHDEMKAVLQAGQAVPLSELVKDYVGFDDSWWLLDVSGWLRLSDERLRSTLDRYEERLRKGIF</sequence>
<proteinExistence type="predicted"/>